<organism evidence="2 3">
    <name type="scientific">Thiocapsa marina 5811</name>
    <dbReference type="NCBI Taxonomy" id="768671"/>
    <lineage>
        <taxon>Bacteria</taxon>
        <taxon>Pseudomonadati</taxon>
        <taxon>Pseudomonadota</taxon>
        <taxon>Gammaproteobacteria</taxon>
        <taxon>Chromatiales</taxon>
        <taxon>Chromatiaceae</taxon>
        <taxon>Thiocapsa</taxon>
    </lineage>
</organism>
<evidence type="ECO:0000313" key="2">
    <source>
        <dbReference type="EMBL" id="EGV17451.1"/>
    </source>
</evidence>
<dbReference type="Proteomes" id="UP000005459">
    <property type="component" value="Unassembled WGS sequence"/>
</dbReference>
<protein>
    <submittedName>
        <fullName evidence="2">Methyltransferase type 11</fullName>
    </submittedName>
</protein>
<dbReference type="STRING" id="768671.ThimaDRAFT_3483"/>
<dbReference type="Gene3D" id="3.40.50.150">
    <property type="entry name" value="Vaccinia Virus protein VP39"/>
    <property type="match status" value="1"/>
</dbReference>
<dbReference type="AlphaFoldDB" id="F9UEY0"/>
<dbReference type="InterPro" id="IPR013216">
    <property type="entry name" value="Methyltransf_11"/>
</dbReference>
<gene>
    <name evidence="2" type="ORF">ThimaDRAFT_3483</name>
</gene>
<dbReference type="CDD" id="cd02440">
    <property type="entry name" value="AdoMet_MTases"/>
    <property type="match status" value="1"/>
</dbReference>
<name>F9UEY0_9GAMM</name>
<evidence type="ECO:0000259" key="1">
    <source>
        <dbReference type="Pfam" id="PF08241"/>
    </source>
</evidence>
<dbReference type="GO" id="GO:0032259">
    <property type="term" value="P:methylation"/>
    <property type="evidence" value="ECO:0007669"/>
    <property type="project" value="UniProtKB-KW"/>
</dbReference>
<evidence type="ECO:0000313" key="3">
    <source>
        <dbReference type="Proteomes" id="UP000005459"/>
    </source>
</evidence>
<proteinExistence type="predicted"/>
<sequence>MRRHLKPASAKLRRERIFPLLHPLAPRFECPLCGYRGPFRTVTPPTGRRKHAQCPCCGAFERHRLQCWCLHQLFDLHDFSRMRLLHFAPETHLRKLLEPRVARYETADLYADDVDYCVDLQALPFPDAGYDFVYASHVLEHVPDDGRALAEIRRILAPGGMAILPVPIVADRTVEYPAPNPYESDHVRAPGYDYFERYRMHFARVDCIDSSKAPERYQTYVYEDRTGWPNEQSPLRPAMSGERHRDIVPLCYVHEEGGR</sequence>
<dbReference type="Pfam" id="PF08241">
    <property type="entry name" value="Methyltransf_11"/>
    <property type="match status" value="1"/>
</dbReference>
<accession>F9UEY0</accession>
<keyword evidence="3" id="KW-1185">Reference proteome</keyword>
<dbReference type="eggNOG" id="COG2226">
    <property type="taxonomic scope" value="Bacteria"/>
</dbReference>
<dbReference type="EMBL" id="AFWV01000011">
    <property type="protein sequence ID" value="EGV17451.1"/>
    <property type="molecule type" value="Genomic_DNA"/>
</dbReference>
<dbReference type="GO" id="GO:0008757">
    <property type="term" value="F:S-adenosylmethionine-dependent methyltransferase activity"/>
    <property type="evidence" value="ECO:0007669"/>
    <property type="project" value="InterPro"/>
</dbReference>
<dbReference type="SUPFAM" id="SSF53335">
    <property type="entry name" value="S-adenosyl-L-methionine-dependent methyltransferases"/>
    <property type="match status" value="1"/>
</dbReference>
<feature type="domain" description="Methyltransferase type 11" evidence="1">
    <location>
        <begin position="114"/>
        <end position="163"/>
    </location>
</feature>
<dbReference type="InterPro" id="IPR029063">
    <property type="entry name" value="SAM-dependent_MTases_sf"/>
</dbReference>
<keyword evidence="2" id="KW-0489">Methyltransferase</keyword>
<keyword evidence="2" id="KW-0808">Transferase</keyword>
<reference evidence="2 3" key="1">
    <citation type="submission" date="2011-06" db="EMBL/GenBank/DDBJ databases">
        <title>The draft genome of Thiocapsa marina 5811.</title>
        <authorList>
            <consortium name="US DOE Joint Genome Institute (JGI-PGF)"/>
            <person name="Lucas S."/>
            <person name="Han J."/>
            <person name="Cheng J.-F."/>
            <person name="Goodwin L."/>
            <person name="Pitluck S."/>
            <person name="Peters L."/>
            <person name="Land M.L."/>
            <person name="Hauser L."/>
            <person name="Vogl K."/>
            <person name="Liu Z."/>
            <person name="Imhoff J."/>
            <person name="Thiel V."/>
            <person name="Frigaard N.-U."/>
            <person name="Bryant D."/>
            <person name="Woyke T.J."/>
        </authorList>
    </citation>
    <scope>NUCLEOTIDE SEQUENCE [LARGE SCALE GENOMIC DNA]</scope>
    <source>
        <strain evidence="2 3">5811</strain>
    </source>
</reference>